<evidence type="ECO:0000256" key="1">
    <source>
        <dbReference type="SAM" id="MobiDB-lite"/>
    </source>
</evidence>
<accession>A0A5B7HZ22</accession>
<gene>
    <name evidence="2" type="ORF">E2C01_071075</name>
</gene>
<protein>
    <submittedName>
        <fullName evidence="2">Uncharacterized protein</fullName>
    </submittedName>
</protein>
<sequence>MDGRRSEDEWKGVDIYVKRKRGSAACHNDEMNSRRSRNEWRGGTKTSSEERAGCGEAFVQRCRDEQ</sequence>
<feature type="compositionally biased region" description="Basic and acidic residues" evidence="1">
    <location>
        <begin position="27"/>
        <end position="53"/>
    </location>
</feature>
<evidence type="ECO:0000313" key="2">
    <source>
        <dbReference type="EMBL" id="MPC76652.1"/>
    </source>
</evidence>
<dbReference type="AlphaFoldDB" id="A0A5B7HZ22"/>
<keyword evidence="3" id="KW-1185">Reference proteome</keyword>
<name>A0A5B7HZ22_PORTR</name>
<reference evidence="2 3" key="1">
    <citation type="submission" date="2019-05" db="EMBL/GenBank/DDBJ databases">
        <title>Another draft genome of Portunus trituberculatus and its Hox gene families provides insights of decapod evolution.</title>
        <authorList>
            <person name="Jeong J.-H."/>
            <person name="Song I."/>
            <person name="Kim S."/>
            <person name="Choi T."/>
            <person name="Kim D."/>
            <person name="Ryu S."/>
            <person name="Kim W."/>
        </authorList>
    </citation>
    <scope>NUCLEOTIDE SEQUENCE [LARGE SCALE GENOMIC DNA]</scope>
    <source>
        <tissue evidence="2">Muscle</tissue>
    </source>
</reference>
<dbReference type="Proteomes" id="UP000324222">
    <property type="component" value="Unassembled WGS sequence"/>
</dbReference>
<proteinExistence type="predicted"/>
<evidence type="ECO:0000313" key="3">
    <source>
        <dbReference type="Proteomes" id="UP000324222"/>
    </source>
</evidence>
<feature type="region of interest" description="Disordered" evidence="1">
    <location>
        <begin position="26"/>
        <end position="54"/>
    </location>
</feature>
<comment type="caution">
    <text evidence="2">The sequence shown here is derived from an EMBL/GenBank/DDBJ whole genome shotgun (WGS) entry which is preliminary data.</text>
</comment>
<organism evidence="2 3">
    <name type="scientific">Portunus trituberculatus</name>
    <name type="common">Swimming crab</name>
    <name type="synonym">Neptunus trituberculatus</name>
    <dbReference type="NCBI Taxonomy" id="210409"/>
    <lineage>
        <taxon>Eukaryota</taxon>
        <taxon>Metazoa</taxon>
        <taxon>Ecdysozoa</taxon>
        <taxon>Arthropoda</taxon>
        <taxon>Crustacea</taxon>
        <taxon>Multicrustacea</taxon>
        <taxon>Malacostraca</taxon>
        <taxon>Eumalacostraca</taxon>
        <taxon>Eucarida</taxon>
        <taxon>Decapoda</taxon>
        <taxon>Pleocyemata</taxon>
        <taxon>Brachyura</taxon>
        <taxon>Eubrachyura</taxon>
        <taxon>Portunoidea</taxon>
        <taxon>Portunidae</taxon>
        <taxon>Portuninae</taxon>
        <taxon>Portunus</taxon>
    </lineage>
</organism>
<dbReference type="EMBL" id="VSRR010043885">
    <property type="protein sequence ID" value="MPC76652.1"/>
    <property type="molecule type" value="Genomic_DNA"/>
</dbReference>